<dbReference type="InterPro" id="IPR024079">
    <property type="entry name" value="MetalloPept_cat_dom_sf"/>
</dbReference>
<keyword evidence="4 10" id="KW-0732">Signal</keyword>
<evidence type="ECO:0000313" key="13">
    <source>
        <dbReference type="Proteomes" id="UP000198504"/>
    </source>
</evidence>
<dbReference type="Gene3D" id="3.40.390.10">
    <property type="entry name" value="Collagenase (Catalytic Domain)"/>
    <property type="match status" value="1"/>
</dbReference>
<dbReference type="CDD" id="cd04275">
    <property type="entry name" value="ZnMc_pappalysin_like"/>
    <property type="match status" value="1"/>
</dbReference>
<evidence type="ECO:0000256" key="8">
    <source>
        <dbReference type="ARBA" id="ARBA00023157"/>
    </source>
</evidence>
<keyword evidence="6" id="KW-0862">Zinc</keyword>
<evidence type="ECO:0000313" key="12">
    <source>
        <dbReference type="EMBL" id="SEP57319.1"/>
    </source>
</evidence>
<evidence type="ECO:0000256" key="10">
    <source>
        <dbReference type="SAM" id="SignalP"/>
    </source>
</evidence>
<keyword evidence="8" id="KW-1015">Disulfide bond</keyword>
<gene>
    <name evidence="12" type="ORF">SAMN05421756_10113</name>
</gene>
<keyword evidence="3" id="KW-0479">Metal-binding</keyword>
<keyword evidence="2" id="KW-0645">Protease</keyword>
<feature type="region of interest" description="Disordered" evidence="9">
    <location>
        <begin position="72"/>
        <end position="115"/>
    </location>
</feature>
<dbReference type="GO" id="GO:0008237">
    <property type="term" value="F:metallopeptidase activity"/>
    <property type="evidence" value="ECO:0007669"/>
    <property type="project" value="UniProtKB-KW"/>
</dbReference>
<evidence type="ECO:0000256" key="7">
    <source>
        <dbReference type="ARBA" id="ARBA00023049"/>
    </source>
</evidence>
<evidence type="ECO:0000256" key="1">
    <source>
        <dbReference type="ARBA" id="ARBA00008721"/>
    </source>
</evidence>
<keyword evidence="5" id="KW-0378">Hydrolase</keyword>
<feature type="chain" id="PRO_5038901807" evidence="10">
    <location>
        <begin position="37"/>
        <end position="350"/>
    </location>
</feature>
<dbReference type="Proteomes" id="UP000198504">
    <property type="component" value="Unassembled WGS sequence"/>
</dbReference>
<evidence type="ECO:0000256" key="4">
    <source>
        <dbReference type="ARBA" id="ARBA00022729"/>
    </source>
</evidence>
<feature type="domain" description="Peptidase M43 pregnancy-associated plasma-A" evidence="11">
    <location>
        <begin position="211"/>
        <end position="340"/>
    </location>
</feature>
<dbReference type="STRING" id="1036181.SAMN05421756_10113"/>
<organism evidence="12 13">
    <name type="scientific">Microlunatus flavus</name>
    <dbReference type="NCBI Taxonomy" id="1036181"/>
    <lineage>
        <taxon>Bacteria</taxon>
        <taxon>Bacillati</taxon>
        <taxon>Actinomycetota</taxon>
        <taxon>Actinomycetes</taxon>
        <taxon>Propionibacteriales</taxon>
        <taxon>Propionibacteriaceae</taxon>
        <taxon>Microlunatus</taxon>
    </lineage>
</organism>
<dbReference type="OrthoDB" id="6278496at2"/>
<evidence type="ECO:0000256" key="6">
    <source>
        <dbReference type="ARBA" id="ARBA00022833"/>
    </source>
</evidence>
<evidence type="ECO:0000256" key="9">
    <source>
        <dbReference type="SAM" id="MobiDB-lite"/>
    </source>
</evidence>
<evidence type="ECO:0000256" key="2">
    <source>
        <dbReference type="ARBA" id="ARBA00022670"/>
    </source>
</evidence>
<sequence length="350" mass="36772">MITFRHPRAGRAARVALGLAAALSTTALGVAAAAPAAVPTAGGAARPTASAPAPDVRVVAATHDEPCLAASSAQRVRVGSASDGADPNTLSLGQTEQAQDASAARTQQRRVSAQHKLGKTTIPVYVHVITTASGKGDVSTERIEKQISVLNKAYAGKTSKSSKKTPFRFELEAVDRTARSDWYSWAPPTDTGVGDDVAPKTALHRGGFGDLNLYVAALEDGVLGYSSFPWDTTLPRDGVVLLNSALPGGSAKGYDKGDTATHEVGHWLGLLHTFQNGCAKPGDLVSDTPYQADGDNIFSCSSKLNTCRSKGKDPVHNFMSYGDDKCLSRFTKGQVSRMSQTWQLYRAAAG</sequence>
<proteinExistence type="inferred from homology"/>
<comment type="similarity">
    <text evidence="1">Belongs to the peptidase M43B family.</text>
</comment>
<feature type="compositionally biased region" description="Polar residues" evidence="9">
    <location>
        <begin position="88"/>
        <end position="111"/>
    </location>
</feature>
<dbReference type="AlphaFoldDB" id="A0A1H8YYN6"/>
<dbReference type="PANTHER" id="PTHR47466">
    <property type="match status" value="1"/>
</dbReference>
<reference evidence="13" key="1">
    <citation type="submission" date="2016-10" db="EMBL/GenBank/DDBJ databases">
        <authorList>
            <person name="Varghese N."/>
            <person name="Submissions S."/>
        </authorList>
    </citation>
    <scope>NUCLEOTIDE SEQUENCE [LARGE SCALE GENOMIC DNA]</scope>
    <source>
        <strain evidence="13">CGMCC 4.6856</strain>
    </source>
</reference>
<feature type="signal peptide" evidence="10">
    <location>
        <begin position="1"/>
        <end position="36"/>
    </location>
</feature>
<dbReference type="SUPFAM" id="SSF55486">
    <property type="entry name" value="Metalloproteases ('zincins'), catalytic domain"/>
    <property type="match status" value="1"/>
</dbReference>
<evidence type="ECO:0000256" key="3">
    <source>
        <dbReference type="ARBA" id="ARBA00022723"/>
    </source>
</evidence>
<dbReference type="InterPro" id="IPR008754">
    <property type="entry name" value="Peptidase_M43"/>
</dbReference>
<accession>A0A1H8YYN6</accession>
<evidence type="ECO:0000256" key="5">
    <source>
        <dbReference type="ARBA" id="ARBA00022801"/>
    </source>
</evidence>
<dbReference type="GO" id="GO:0046872">
    <property type="term" value="F:metal ion binding"/>
    <property type="evidence" value="ECO:0007669"/>
    <property type="project" value="UniProtKB-KW"/>
</dbReference>
<dbReference type="GO" id="GO:0006508">
    <property type="term" value="P:proteolysis"/>
    <property type="evidence" value="ECO:0007669"/>
    <property type="project" value="UniProtKB-KW"/>
</dbReference>
<dbReference type="EMBL" id="FOFA01000001">
    <property type="protein sequence ID" value="SEP57319.1"/>
    <property type="molecule type" value="Genomic_DNA"/>
</dbReference>
<dbReference type="PANTHER" id="PTHR47466:SF1">
    <property type="entry name" value="METALLOPROTEASE MEP1 (AFU_ORTHOLOGUE AFUA_1G07730)-RELATED"/>
    <property type="match status" value="1"/>
</dbReference>
<dbReference type="Pfam" id="PF05572">
    <property type="entry name" value="Peptidase_M43"/>
    <property type="match status" value="1"/>
</dbReference>
<protein>
    <submittedName>
        <fullName evidence="12">Pregnancy-associated plasma protein-A</fullName>
    </submittedName>
</protein>
<keyword evidence="7" id="KW-0482">Metalloprotease</keyword>
<dbReference type="RefSeq" id="WP_091177124.1">
    <property type="nucleotide sequence ID" value="NZ_FOFA01000001.1"/>
</dbReference>
<name>A0A1H8YYN6_9ACTN</name>
<keyword evidence="13" id="KW-1185">Reference proteome</keyword>
<evidence type="ECO:0000259" key="11">
    <source>
        <dbReference type="Pfam" id="PF05572"/>
    </source>
</evidence>